<organism evidence="3 4">
    <name type="scientific">Nocardioides mesophilus</name>
    <dbReference type="NCBI Taxonomy" id="433659"/>
    <lineage>
        <taxon>Bacteria</taxon>
        <taxon>Bacillati</taxon>
        <taxon>Actinomycetota</taxon>
        <taxon>Actinomycetes</taxon>
        <taxon>Propionibacteriales</taxon>
        <taxon>Nocardioidaceae</taxon>
        <taxon>Nocardioides</taxon>
    </lineage>
</organism>
<dbReference type="SUPFAM" id="SSF69304">
    <property type="entry name" value="Tricorn protease N-terminal domain"/>
    <property type="match status" value="1"/>
</dbReference>
<keyword evidence="2" id="KW-0812">Transmembrane</keyword>
<dbReference type="KEGG" id="nmes:H9L09_09640"/>
<reference evidence="3 4" key="1">
    <citation type="submission" date="2020-08" db="EMBL/GenBank/DDBJ databases">
        <title>Genome sequence of Nocardioides mesophilus KACC 16243T.</title>
        <authorList>
            <person name="Hyun D.-W."/>
            <person name="Bae J.-W."/>
        </authorList>
    </citation>
    <scope>NUCLEOTIDE SEQUENCE [LARGE SCALE GENOMIC DNA]</scope>
    <source>
        <strain evidence="3 4">KACC 16243</strain>
    </source>
</reference>
<proteinExistence type="predicted"/>
<evidence type="ECO:0000256" key="2">
    <source>
        <dbReference type="SAM" id="Phobius"/>
    </source>
</evidence>
<gene>
    <name evidence="3" type="ORF">H9L09_09640</name>
</gene>
<keyword evidence="2" id="KW-1133">Transmembrane helix</keyword>
<dbReference type="EMBL" id="CP060713">
    <property type="protein sequence ID" value="QNN54539.1"/>
    <property type="molecule type" value="Genomic_DNA"/>
</dbReference>
<name>A0A7G9RG14_9ACTN</name>
<dbReference type="RefSeq" id="WP_187580379.1">
    <property type="nucleotide sequence ID" value="NZ_CP060713.1"/>
</dbReference>
<evidence type="ECO:0000313" key="3">
    <source>
        <dbReference type="EMBL" id="QNN54539.1"/>
    </source>
</evidence>
<evidence type="ECO:0000313" key="4">
    <source>
        <dbReference type="Proteomes" id="UP000515947"/>
    </source>
</evidence>
<accession>A0A7G9RG14</accession>
<sequence>MSLHSSGRPDTDEVRVRTSLQEAAGRVEPPPPDLRGLRDGGRRQARRRTGTVVLAAAAAVAVIVGGVALAEREVPAPVPAPVTGLPDHPRSIGDLPRGDLPRLGYVANGQVVAGSTSNPLDLELGALRYGGDVVMSWADGTGVVRFDGKGGYDVVDPTATGYPAISPDGHWAAWQVVRPGQDARVRLWDLSTGAEVDTVAVPERPECCSSGFHVAGVDPAGRVYVTGDQAQYVVEAGAGRVTPLKGVSATDDTVTVAADGVVVTSPPTEKGGELVVREGVVDGSGRLAGGTTLSANEVVGRYFWSPYDSGRYLLAGSSGLFLEDFDAGPRAGQRRIALPPDVEVADVAWESRDAVLVALTEGRGAHWVRCLVDAGGCEIAADLGDVTTFEQGGVILPTW</sequence>
<feature type="compositionally biased region" description="Basic and acidic residues" evidence="1">
    <location>
        <begin position="7"/>
        <end position="16"/>
    </location>
</feature>
<feature type="transmembrane region" description="Helical" evidence="2">
    <location>
        <begin position="52"/>
        <end position="70"/>
    </location>
</feature>
<keyword evidence="2" id="KW-0472">Membrane</keyword>
<keyword evidence="4" id="KW-1185">Reference proteome</keyword>
<feature type="region of interest" description="Disordered" evidence="1">
    <location>
        <begin position="1"/>
        <end position="45"/>
    </location>
</feature>
<dbReference type="Proteomes" id="UP000515947">
    <property type="component" value="Chromosome"/>
</dbReference>
<dbReference type="AlphaFoldDB" id="A0A7G9RG14"/>
<protein>
    <recommendedName>
        <fullName evidence="5">WD40 repeat domain-containing protein</fullName>
    </recommendedName>
</protein>
<evidence type="ECO:0008006" key="5">
    <source>
        <dbReference type="Google" id="ProtNLM"/>
    </source>
</evidence>
<evidence type="ECO:0000256" key="1">
    <source>
        <dbReference type="SAM" id="MobiDB-lite"/>
    </source>
</evidence>